<accession>A0A182S9H7</accession>
<reference evidence="2" key="1">
    <citation type="submission" date="2013-09" db="EMBL/GenBank/DDBJ databases">
        <title>The Genome Sequence of Anopheles maculatus species B.</title>
        <authorList>
            <consortium name="The Broad Institute Genomics Platform"/>
            <person name="Neafsey D.E."/>
            <person name="Besansky N."/>
            <person name="Howell P."/>
            <person name="Walton C."/>
            <person name="Young S.K."/>
            <person name="Zeng Q."/>
            <person name="Gargeya S."/>
            <person name="Fitzgerald M."/>
            <person name="Haas B."/>
            <person name="Abouelleil A."/>
            <person name="Allen A.W."/>
            <person name="Alvarado L."/>
            <person name="Arachchi H.M."/>
            <person name="Berlin A.M."/>
            <person name="Chapman S.B."/>
            <person name="Gainer-Dewar J."/>
            <person name="Goldberg J."/>
            <person name="Griggs A."/>
            <person name="Gujja S."/>
            <person name="Hansen M."/>
            <person name="Howarth C."/>
            <person name="Imamovic A."/>
            <person name="Ireland A."/>
            <person name="Larimer J."/>
            <person name="McCowan C."/>
            <person name="Murphy C."/>
            <person name="Pearson M."/>
            <person name="Poon T.W."/>
            <person name="Priest M."/>
            <person name="Roberts A."/>
            <person name="Saif S."/>
            <person name="Shea T."/>
            <person name="Sisk P."/>
            <person name="Sykes S."/>
            <person name="Wortman J."/>
            <person name="Nusbaum C."/>
            <person name="Birren B."/>
        </authorList>
    </citation>
    <scope>NUCLEOTIDE SEQUENCE [LARGE SCALE GENOMIC DNA]</scope>
    <source>
        <strain evidence="2">maculatus3</strain>
    </source>
</reference>
<evidence type="ECO:0000313" key="2">
    <source>
        <dbReference type="Proteomes" id="UP000075901"/>
    </source>
</evidence>
<keyword evidence="2" id="KW-1185">Reference proteome</keyword>
<dbReference type="EnsemblMetazoa" id="AMAM002353-RA">
    <property type="protein sequence ID" value="AMAM002353-PA"/>
    <property type="gene ID" value="AMAM002353"/>
</dbReference>
<evidence type="ECO:0000313" key="1">
    <source>
        <dbReference type="EnsemblMetazoa" id="AMAM002353-PA"/>
    </source>
</evidence>
<evidence type="ECO:0008006" key="3">
    <source>
        <dbReference type="Google" id="ProtNLM"/>
    </source>
</evidence>
<dbReference type="VEuPathDB" id="VectorBase:AMAM002353"/>
<sequence>MYVSDGQHIIEPTNFPAVPVFLCVLYSPARSCSHRCIEWQYRMERLLIGEGVRQKNESVTDIQCSFASQGSNLGDIITAKLKKPIGFKGAPLFADDRGVNPETDFACSIKQDRKDVSELAYDLKITDFSRCGVLKRNVSFYDLGELLVRDFCFFGR</sequence>
<dbReference type="Proteomes" id="UP000075901">
    <property type="component" value="Unassembled WGS sequence"/>
</dbReference>
<organism evidence="1 2">
    <name type="scientific">Anopheles maculatus</name>
    <dbReference type="NCBI Taxonomy" id="74869"/>
    <lineage>
        <taxon>Eukaryota</taxon>
        <taxon>Metazoa</taxon>
        <taxon>Ecdysozoa</taxon>
        <taxon>Arthropoda</taxon>
        <taxon>Hexapoda</taxon>
        <taxon>Insecta</taxon>
        <taxon>Pterygota</taxon>
        <taxon>Neoptera</taxon>
        <taxon>Endopterygota</taxon>
        <taxon>Diptera</taxon>
        <taxon>Nematocera</taxon>
        <taxon>Culicoidea</taxon>
        <taxon>Culicidae</taxon>
        <taxon>Anophelinae</taxon>
        <taxon>Anopheles</taxon>
        <taxon>Anopheles maculatus group</taxon>
    </lineage>
</organism>
<dbReference type="PANTHER" id="PTHR39959">
    <property type="entry name" value="RE44287P-RELATED"/>
    <property type="match status" value="1"/>
</dbReference>
<dbReference type="AlphaFoldDB" id="A0A182S9H7"/>
<dbReference type="PANTHER" id="PTHR39959:SF1">
    <property type="entry name" value="ZP DOMAIN-CONTAINING PROTEIN"/>
    <property type="match status" value="1"/>
</dbReference>
<protein>
    <recommendedName>
        <fullName evidence="3">ZP domain-containing protein</fullName>
    </recommendedName>
</protein>
<name>A0A182S9H7_9DIPT</name>
<proteinExistence type="predicted"/>
<reference evidence="1" key="2">
    <citation type="submission" date="2020-05" db="UniProtKB">
        <authorList>
            <consortium name="EnsemblMetazoa"/>
        </authorList>
    </citation>
    <scope>IDENTIFICATION</scope>
    <source>
        <strain evidence="1">maculatus3</strain>
    </source>
</reference>